<protein>
    <recommendedName>
        <fullName evidence="6">Single-stranded DNA-binding protein</fullName>
    </recommendedName>
</protein>
<evidence type="ECO:0000313" key="2">
    <source>
        <dbReference type="EMBL" id="GGI86902.1"/>
    </source>
</evidence>
<keyword evidence="4" id="KW-1185">Reference proteome</keyword>
<reference evidence="4" key="3">
    <citation type="journal article" date="2019" name="Int. J. Syst. Evol. Microbiol.">
        <title>The Global Catalogue of Microorganisms (GCM) 10K type strain sequencing project: providing services to taxonomists for standard genome sequencing and annotation.</title>
        <authorList>
            <consortium name="The Broad Institute Genomics Platform"/>
            <consortium name="The Broad Institute Genome Sequencing Center for Infectious Disease"/>
            <person name="Wu L."/>
            <person name="Ma J."/>
        </authorList>
    </citation>
    <scope>NUCLEOTIDE SEQUENCE [LARGE SCALE GENOMIC DNA]</scope>
    <source>
        <strain evidence="4">CGMCC 1.8884</strain>
    </source>
</reference>
<dbReference type="RefSeq" id="WP_017870032.1">
    <property type="nucleotide sequence ID" value="NZ_BMLZ01000018.1"/>
</dbReference>
<comment type="caution">
    <text evidence="2">The sequence shown here is derived from an EMBL/GenBank/DDBJ whole genome shotgun (WGS) entry which is preliminary data.</text>
</comment>
<reference evidence="3" key="1">
    <citation type="journal article" date="2014" name="Int. J. Syst. Evol. Microbiol.">
        <title>Complete genome of a new Firmicutes species belonging to the dominant human colonic microbiota ('Ruminococcus bicirculans') reveals two chromosomes and a selective capacity to utilize plant glucans.</title>
        <authorList>
            <consortium name="NISC Comparative Sequencing Program"/>
            <person name="Wegmann U."/>
            <person name="Louis P."/>
            <person name="Goesmann A."/>
            <person name="Henrissat B."/>
            <person name="Duncan S.H."/>
            <person name="Flint H.J."/>
        </authorList>
    </citation>
    <scope>NUCLEOTIDE SEQUENCE</scope>
    <source>
        <strain evidence="3">CGMCC 1.8884</strain>
    </source>
</reference>
<reference evidence="2" key="4">
    <citation type="submission" date="2023-08" db="EMBL/GenBank/DDBJ databases">
        <authorList>
            <person name="Sun Q."/>
            <person name="Zhou Y."/>
        </authorList>
    </citation>
    <scope>NUCLEOTIDE SEQUENCE</scope>
    <source>
        <strain evidence="3">CGMCC 1.8884</strain>
        <strain evidence="2">CGMCC 1.8885</strain>
    </source>
</reference>
<feature type="compositionally biased region" description="Low complexity" evidence="1">
    <location>
        <begin position="142"/>
        <end position="153"/>
    </location>
</feature>
<dbReference type="Proteomes" id="UP000652720">
    <property type="component" value="Unassembled WGS sequence"/>
</dbReference>
<evidence type="ECO:0000313" key="4">
    <source>
        <dbReference type="Proteomes" id="UP000630135"/>
    </source>
</evidence>
<accession>A0AAV4K6Z8</accession>
<dbReference type="EMBL" id="BMLZ01000018">
    <property type="protein sequence ID" value="GGP29942.1"/>
    <property type="molecule type" value="Genomic_DNA"/>
</dbReference>
<feature type="region of interest" description="Disordered" evidence="1">
    <location>
        <begin position="142"/>
        <end position="162"/>
    </location>
</feature>
<name>A0AAV4K6Z8_9DEIO</name>
<evidence type="ECO:0000313" key="5">
    <source>
        <dbReference type="Proteomes" id="UP000652720"/>
    </source>
</evidence>
<sequence>MNQLHLTGPLGQRISVECTDYADSLSKMREWGAKGFVSGEIPAGGYQLPYSMADTFDWALIGARKWTTPEGEDVVLHGGKSYKRRDLEANPRKSMPAVIKYSRGAKSSDPEHLKEGEDGGFQYVTLAVFRGDRQSIPDYEVPAQRRQPQQRAQSHQEPPTLQGIGEERASRLETACAGLLAATKFEGRSILDIARRVLKLPELVTLADLTEQQGKDLHTRCKAEADKNAA</sequence>
<evidence type="ECO:0000313" key="3">
    <source>
        <dbReference type="EMBL" id="GGP29942.1"/>
    </source>
</evidence>
<reference evidence="2" key="2">
    <citation type="journal article" date="2014" name="Int. J. Syst. Evol. Microbiol.">
        <title>Complete genome sequence of Corynebacterium casei LMG S-19264T (=DSM 44701T), isolated from a smear-ripened cheese.</title>
        <authorList>
            <consortium name="US DOE Joint Genome Institute (JGI-PGF)"/>
            <person name="Walter F."/>
            <person name="Albersmeier A."/>
            <person name="Kalinowski J."/>
            <person name="Ruckert C."/>
        </authorList>
    </citation>
    <scope>NUCLEOTIDE SEQUENCE</scope>
    <source>
        <strain evidence="2">CGMCC 1.8885</strain>
    </source>
</reference>
<dbReference type="AlphaFoldDB" id="A0AAV4K6Z8"/>
<dbReference type="EMBL" id="BMMA01000022">
    <property type="protein sequence ID" value="GGI86902.1"/>
    <property type="molecule type" value="Genomic_DNA"/>
</dbReference>
<dbReference type="GeneID" id="59164369"/>
<evidence type="ECO:0000256" key="1">
    <source>
        <dbReference type="SAM" id="MobiDB-lite"/>
    </source>
</evidence>
<evidence type="ECO:0008006" key="6">
    <source>
        <dbReference type="Google" id="ProtNLM"/>
    </source>
</evidence>
<dbReference type="Proteomes" id="UP000630135">
    <property type="component" value="Unassembled WGS sequence"/>
</dbReference>
<organism evidence="2 5">
    <name type="scientific">Deinococcus wulumuqiensis</name>
    <dbReference type="NCBI Taxonomy" id="980427"/>
    <lineage>
        <taxon>Bacteria</taxon>
        <taxon>Thermotogati</taxon>
        <taxon>Deinococcota</taxon>
        <taxon>Deinococci</taxon>
        <taxon>Deinococcales</taxon>
        <taxon>Deinococcaceae</taxon>
        <taxon>Deinococcus</taxon>
    </lineage>
</organism>
<dbReference type="Pfam" id="PF12747">
    <property type="entry name" value="DdrB"/>
    <property type="match status" value="1"/>
</dbReference>
<dbReference type="InterPro" id="IPR024305">
    <property type="entry name" value="ssDNA-bd_DdrB-like"/>
</dbReference>
<gene>
    <name evidence="3" type="ORF">GCM10008021_15930</name>
    <name evidence="2" type="ORF">GCM10010914_21690</name>
</gene>
<proteinExistence type="predicted"/>